<reference evidence="2 3" key="1">
    <citation type="journal article" date="2019" name="Int. J. Syst. Evol. Microbiol.">
        <title>The Global Catalogue of Microorganisms (GCM) 10K type strain sequencing project: providing services to taxonomists for standard genome sequencing and annotation.</title>
        <authorList>
            <consortium name="The Broad Institute Genomics Platform"/>
            <consortium name="The Broad Institute Genome Sequencing Center for Infectious Disease"/>
            <person name="Wu L."/>
            <person name="Ma J."/>
        </authorList>
    </citation>
    <scope>NUCLEOTIDE SEQUENCE [LARGE SCALE GENOMIC DNA]</scope>
    <source>
        <strain evidence="2 3">JCM 17504</strain>
    </source>
</reference>
<feature type="compositionally biased region" description="Basic and acidic residues" evidence="1">
    <location>
        <begin position="1"/>
        <end position="15"/>
    </location>
</feature>
<keyword evidence="3" id="KW-1185">Reference proteome</keyword>
<dbReference type="Proteomes" id="UP001501729">
    <property type="component" value="Unassembled WGS sequence"/>
</dbReference>
<evidence type="ECO:0000256" key="1">
    <source>
        <dbReference type="SAM" id="MobiDB-lite"/>
    </source>
</evidence>
<proteinExistence type="predicted"/>
<gene>
    <name evidence="2" type="ORF">GCM10025751_18270</name>
</gene>
<dbReference type="AlphaFoldDB" id="A0AAV3UFF4"/>
<dbReference type="GeneID" id="68612421"/>
<evidence type="ECO:0000313" key="3">
    <source>
        <dbReference type="Proteomes" id="UP001501729"/>
    </source>
</evidence>
<accession>A0AAV3UFF4</accession>
<protein>
    <submittedName>
        <fullName evidence="2">Uncharacterized protein</fullName>
    </submittedName>
</protein>
<sequence length="89" mass="9921">MPREELVQAAEELKHASTNVSGDVKDRLESQADTLSDLAEADHGPDHGRLDRIMHSLSELKSDVDEETEERIESAYDHVKAHRETVSGV</sequence>
<dbReference type="Pfam" id="PF24430">
    <property type="entry name" value="DUF7553"/>
    <property type="match status" value="1"/>
</dbReference>
<dbReference type="EMBL" id="BAABKX010000001">
    <property type="protein sequence ID" value="GAA5047550.1"/>
    <property type="molecule type" value="Genomic_DNA"/>
</dbReference>
<dbReference type="RefSeq" id="WP_227776586.1">
    <property type="nucleotide sequence ID" value="NZ_BAABKX010000001.1"/>
</dbReference>
<organism evidence="2 3">
    <name type="scientific">Haladaptatus pallidirubidus</name>
    <dbReference type="NCBI Taxonomy" id="1008152"/>
    <lineage>
        <taxon>Archaea</taxon>
        <taxon>Methanobacteriati</taxon>
        <taxon>Methanobacteriota</taxon>
        <taxon>Stenosarchaea group</taxon>
        <taxon>Halobacteria</taxon>
        <taxon>Halobacteriales</taxon>
        <taxon>Haladaptataceae</taxon>
        <taxon>Haladaptatus</taxon>
    </lineage>
</organism>
<name>A0AAV3UFF4_9EURY</name>
<dbReference type="InterPro" id="IPR055975">
    <property type="entry name" value="DUF7553"/>
</dbReference>
<comment type="caution">
    <text evidence="2">The sequence shown here is derived from an EMBL/GenBank/DDBJ whole genome shotgun (WGS) entry which is preliminary data.</text>
</comment>
<feature type="region of interest" description="Disordered" evidence="1">
    <location>
        <begin position="1"/>
        <end position="26"/>
    </location>
</feature>
<evidence type="ECO:0000313" key="2">
    <source>
        <dbReference type="EMBL" id="GAA5047550.1"/>
    </source>
</evidence>